<accession>A0A918IWG5</accession>
<dbReference type="InterPro" id="IPR036390">
    <property type="entry name" value="WH_DNA-bd_sf"/>
</dbReference>
<dbReference type="RefSeq" id="WP_189634213.1">
    <property type="nucleotide sequence ID" value="NZ_BMYQ01000007.1"/>
</dbReference>
<dbReference type="SMART" id="SM00345">
    <property type="entry name" value="HTH_GNTR"/>
    <property type="match status" value="1"/>
</dbReference>
<dbReference type="Gene3D" id="1.20.120.530">
    <property type="entry name" value="GntR ligand-binding domain-like"/>
    <property type="match status" value="1"/>
</dbReference>
<dbReference type="PANTHER" id="PTHR43537">
    <property type="entry name" value="TRANSCRIPTIONAL REGULATOR, GNTR FAMILY"/>
    <property type="match status" value="1"/>
</dbReference>
<dbReference type="InterPro" id="IPR000524">
    <property type="entry name" value="Tscrpt_reg_HTH_GntR"/>
</dbReference>
<dbReference type="Pfam" id="PF00392">
    <property type="entry name" value="GntR"/>
    <property type="match status" value="1"/>
</dbReference>
<dbReference type="SUPFAM" id="SSF48008">
    <property type="entry name" value="GntR ligand-binding domain-like"/>
    <property type="match status" value="1"/>
</dbReference>
<proteinExistence type="predicted"/>
<dbReference type="InterPro" id="IPR011711">
    <property type="entry name" value="GntR_C"/>
</dbReference>
<keyword evidence="1" id="KW-0805">Transcription regulation</keyword>
<evidence type="ECO:0000313" key="5">
    <source>
        <dbReference type="EMBL" id="GGW35475.1"/>
    </source>
</evidence>
<dbReference type="Gene3D" id="1.10.10.10">
    <property type="entry name" value="Winged helix-like DNA-binding domain superfamily/Winged helix DNA-binding domain"/>
    <property type="match status" value="1"/>
</dbReference>
<reference evidence="5" key="1">
    <citation type="journal article" date="2014" name="Int. J. Syst. Evol. Microbiol.">
        <title>Complete genome sequence of Corynebacterium casei LMG S-19264T (=DSM 44701T), isolated from a smear-ripened cheese.</title>
        <authorList>
            <consortium name="US DOE Joint Genome Institute (JGI-PGF)"/>
            <person name="Walter F."/>
            <person name="Albersmeier A."/>
            <person name="Kalinowski J."/>
            <person name="Ruckert C."/>
        </authorList>
    </citation>
    <scope>NUCLEOTIDE SEQUENCE</scope>
    <source>
        <strain evidence="5">KCTC 23714</strain>
    </source>
</reference>
<dbReference type="SUPFAM" id="SSF46785">
    <property type="entry name" value="Winged helix' DNA-binding domain"/>
    <property type="match status" value="1"/>
</dbReference>
<evidence type="ECO:0000256" key="1">
    <source>
        <dbReference type="ARBA" id="ARBA00023015"/>
    </source>
</evidence>
<dbReference type="Proteomes" id="UP000628984">
    <property type="component" value="Unassembled WGS sequence"/>
</dbReference>
<dbReference type="PRINTS" id="PR00035">
    <property type="entry name" value="HTHGNTR"/>
</dbReference>
<evidence type="ECO:0000259" key="4">
    <source>
        <dbReference type="PROSITE" id="PS50949"/>
    </source>
</evidence>
<gene>
    <name evidence="5" type="ORF">GCM10011452_25040</name>
</gene>
<dbReference type="EMBL" id="BMYQ01000007">
    <property type="protein sequence ID" value="GGW35475.1"/>
    <property type="molecule type" value="Genomic_DNA"/>
</dbReference>
<sequence>MTPSPDPGLPEQIANQLRDRITGGLLTPGQRLSEAQLAADLGISRNTLREVFRLLTREGLLTHMPNRGVFVARPSMPAIVDIYRLRRLIEVPMLAQGWPQHPAVARMQEAVDHARLFQAAGDWRGVGSANMAFHAAIVALGDSPRLMAFHAQLAAELRLAFGLLDAPELLHGPFIDQNAQILQRLVTGDAAGAAALLGPYLDQSERAVMLAFARLA</sequence>
<dbReference type="InterPro" id="IPR008920">
    <property type="entry name" value="TF_FadR/GntR_C"/>
</dbReference>
<feature type="domain" description="HTH gntR-type" evidence="4">
    <location>
        <begin position="7"/>
        <end position="74"/>
    </location>
</feature>
<keyword evidence="2" id="KW-0238">DNA-binding</keyword>
<dbReference type="GO" id="GO:0003700">
    <property type="term" value="F:DNA-binding transcription factor activity"/>
    <property type="evidence" value="ECO:0007669"/>
    <property type="project" value="InterPro"/>
</dbReference>
<evidence type="ECO:0000256" key="3">
    <source>
        <dbReference type="ARBA" id="ARBA00023163"/>
    </source>
</evidence>
<protein>
    <submittedName>
        <fullName evidence="5">GntR family transcriptional regulator</fullName>
    </submittedName>
</protein>
<keyword evidence="3" id="KW-0804">Transcription</keyword>
<organism evidence="5 6">
    <name type="scientific">Gemmobacter lanyuensis</name>
    <dbReference type="NCBI Taxonomy" id="1054497"/>
    <lineage>
        <taxon>Bacteria</taxon>
        <taxon>Pseudomonadati</taxon>
        <taxon>Pseudomonadota</taxon>
        <taxon>Alphaproteobacteria</taxon>
        <taxon>Rhodobacterales</taxon>
        <taxon>Paracoccaceae</taxon>
        <taxon>Gemmobacter</taxon>
    </lineage>
</organism>
<dbReference type="PANTHER" id="PTHR43537:SF45">
    <property type="entry name" value="GNTR FAMILY REGULATORY PROTEIN"/>
    <property type="match status" value="1"/>
</dbReference>
<dbReference type="CDD" id="cd07377">
    <property type="entry name" value="WHTH_GntR"/>
    <property type="match status" value="1"/>
</dbReference>
<keyword evidence="6" id="KW-1185">Reference proteome</keyword>
<dbReference type="PROSITE" id="PS50949">
    <property type="entry name" value="HTH_GNTR"/>
    <property type="match status" value="1"/>
</dbReference>
<evidence type="ECO:0000256" key="2">
    <source>
        <dbReference type="ARBA" id="ARBA00023125"/>
    </source>
</evidence>
<comment type="caution">
    <text evidence="5">The sequence shown here is derived from an EMBL/GenBank/DDBJ whole genome shotgun (WGS) entry which is preliminary data.</text>
</comment>
<reference evidence="5" key="2">
    <citation type="submission" date="2020-09" db="EMBL/GenBank/DDBJ databases">
        <authorList>
            <person name="Sun Q."/>
            <person name="Kim S."/>
        </authorList>
    </citation>
    <scope>NUCLEOTIDE SEQUENCE</scope>
    <source>
        <strain evidence="5">KCTC 23714</strain>
    </source>
</reference>
<dbReference type="AlphaFoldDB" id="A0A918IWG5"/>
<dbReference type="GO" id="GO:0003677">
    <property type="term" value="F:DNA binding"/>
    <property type="evidence" value="ECO:0007669"/>
    <property type="project" value="UniProtKB-KW"/>
</dbReference>
<name>A0A918IWG5_9RHOB</name>
<dbReference type="Pfam" id="PF07729">
    <property type="entry name" value="FCD"/>
    <property type="match status" value="1"/>
</dbReference>
<evidence type="ECO:0000313" key="6">
    <source>
        <dbReference type="Proteomes" id="UP000628984"/>
    </source>
</evidence>
<dbReference type="InterPro" id="IPR036388">
    <property type="entry name" value="WH-like_DNA-bd_sf"/>
</dbReference>
<dbReference type="SMART" id="SM00895">
    <property type="entry name" value="FCD"/>
    <property type="match status" value="1"/>
</dbReference>